<reference evidence="2 3" key="1">
    <citation type="submission" date="2016-03" db="EMBL/GenBank/DDBJ databases">
        <authorList>
            <person name="Ploux O."/>
        </authorList>
    </citation>
    <scope>NUCLEOTIDE SEQUENCE [LARGE SCALE GENOMIC DNA]</scope>
    <source>
        <strain evidence="2 3">R-45370</strain>
    </source>
</reference>
<dbReference type="SUPFAM" id="SSF54913">
    <property type="entry name" value="GlnB-like"/>
    <property type="match status" value="1"/>
</dbReference>
<dbReference type="Proteomes" id="UP000078476">
    <property type="component" value="Unassembled WGS sequence"/>
</dbReference>
<organism evidence="2 3">
    <name type="scientific">Methylomonas lenta</name>
    <dbReference type="NCBI Taxonomy" id="980561"/>
    <lineage>
        <taxon>Bacteria</taxon>
        <taxon>Pseudomonadati</taxon>
        <taxon>Pseudomonadota</taxon>
        <taxon>Gammaproteobacteria</taxon>
        <taxon>Methylococcales</taxon>
        <taxon>Methylococcaceae</taxon>
        <taxon>Methylomonas</taxon>
    </lineage>
</organism>
<sequence>MATQAVTVARIYLREGEHLLAKLIKLLHDDEKVSGVTVLRGIEGFGPDGKLHQASLMDLSLDLPLIVEFYDTPERVVAILQHLETHMGLSHVVSWPAQGRLHPA</sequence>
<dbReference type="Gene3D" id="3.30.70.120">
    <property type="match status" value="1"/>
</dbReference>
<accession>A0A177NVK1</accession>
<evidence type="ECO:0000256" key="1">
    <source>
        <dbReference type="ARBA" id="ARBA00010554"/>
    </source>
</evidence>
<gene>
    <name evidence="2" type="ORF">A1359_19815</name>
</gene>
<evidence type="ECO:0000313" key="2">
    <source>
        <dbReference type="EMBL" id="OAI21120.1"/>
    </source>
</evidence>
<comment type="similarity">
    <text evidence="1">Belongs to the UPF0166 family.</text>
</comment>
<dbReference type="OrthoDB" id="5295185at2"/>
<dbReference type="PANTHER" id="PTHR35983">
    <property type="entry name" value="UPF0166 PROTEIN TM_0021"/>
    <property type="match status" value="1"/>
</dbReference>
<dbReference type="Pfam" id="PF02641">
    <property type="entry name" value="DUF190"/>
    <property type="match status" value="1"/>
</dbReference>
<dbReference type="AlphaFoldDB" id="A0A177NVK1"/>
<proteinExistence type="inferred from homology"/>
<dbReference type="PANTHER" id="PTHR35983:SF1">
    <property type="entry name" value="UPF0166 PROTEIN TM_0021"/>
    <property type="match status" value="1"/>
</dbReference>
<evidence type="ECO:0000313" key="3">
    <source>
        <dbReference type="Proteomes" id="UP000078476"/>
    </source>
</evidence>
<protein>
    <submittedName>
        <fullName evidence="2">Uncharacterized protein</fullName>
    </submittedName>
</protein>
<comment type="caution">
    <text evidence="2">The sequence shown here is derived from an EMBL/GenBank/DDBJ whole genome shotgun (WGS) entry which is preliminary data.</text>
</comment>
<dbReference type="EMBL" id="LUUI01000021">
    <property type="protein sequence ID" value="OAI21120.1"/>
    <property type="molecule type" value="Genomic_DNA"/>
</dbReference>
<dbReference type="InterPro" id="IPR011322">
    <property type="entry name" value="N-reg_PII-like_a/b"/>
</dbReference>
<keyword evidence="3" id="KW-1185">Reference proteome</keyword>
<name>A0A177NVK1_9GAMM</name>
<dbReference type="RefSeq" id="WP_066976818.1">
    <property type="nucleotide sequence ID" value="NZ_LUUI01000021.1"/>
</dbReference>
<dbReference type="InterPro" id="IPR015867">
    <property type="entry name" value="N-reg_PII/ATP_PRibTrfase_C"/>
</dbReference>
<dbReference type="STRING" id="980561.A1359_19815"/>
<dbReference type="InterPro" id="IPR003793">
    <property type="entry name" value="UPF0166"/>
</dbReference>